<dbReference type="Gene3D" id="3.30.70.100">
    <property type="match status" value="1"/>
</dbReference>
<organism evidence="3 4">
    <name type="scientific">Microbacterium ureisolvens</name>
    <dbReference type="NCBI Taxonomy" id="2781186"/>
    <lineage>
        <taxon>Bacteria</taxon>
        <taxon>Bacillati</taxon>
        <taxon>Actinomycetota</taxon>
        <taxon>Actinomycetes</taxon>
        <taxon>Micrococcales</taxon>
        <taxon>Microbacteriaceae</taxon>
        <taxon>Microbacterium</taxon>
    </lineage>
</organism>
<dbReference type="InterPro" id="IPR036163">
    <property type="entry name" value="HMA_dom_sf"/>
</dbReference>
<proteinExistence type="predicted"/>
<evidence type="ECO:0000259" key="2">
    <source>
        <dbReference type="PROSITE" id="PS50846"/>
    </source>
</evidence>
<evidence type="ECO:0000256" key="1">
    <source>
        <dbReference type="ARBA" id="ARBA00022723"/>
    </source>
</evidence>
<keyword evidence="1" id="KW-0479">Metal-binding</keyword>
<accession>A0ABS7I1L9</accession>
<reference evidence="3 4" key="1">
    <citation type="journal article" date="2021" name="MBio">
        <title>Poor Competitiveness of Bradyrhizobium in Pigeon Pea Root Colonization in Indian Soils.</title>
        <authorList>
            <person name="Chalasani D."/>
            <person name="Basu A."/>
            <person name="Pullabhotla S.V.S.R.N."/>
            <person name="Jorrin B."/>
            <person name="Neal A.L."/>
            <person name="Poole P.S."/>
            <person name="Podile A.R."/>
            <person name="Tkacz A."/>
        </authorList>
    </citation>
    <scope>NUCLEOTIDE SEQUENCE [LARGE SCALE GENOMIC DNA]</scope>
    <source>
        <strain evidence="3 4">HU12</strain>
    </source>
</reference>
<evidence type="ECO:0000313" key="3">
    <source>
        <dbReference type="EMBL" id="MBW9111549.1"/>
    </source>
</evidence>
<dbReference type="PROSITE" id="PS50846">
    <property type="entry name" value="HMA_2"/>
    <property type="match status" value="1"/>
</dbReference>
<dbReference type="EMBL" id="JAEUAX010000013">
    <property type="protein sequence ID" value="MBW9111549.1"/>
    <property type="molecule type" value="Genomic_DNA"/>
</dbReference>
<evidence type="ECO:0000313" key="4">
    <source>
        <dbReference type="Proteomes" id="UP000777440"/>
    </source>
</evidence>
<keyword evidence="4" id="KW-1185">Reference proteome</keyword>
<protein>
    <submittedName>
        <fullName evidence="3">Cation transporter</fullName>
    </submittedName>
</protein>
<feature type="domain" description="HMA" evidence="2">
    <location>
        <begin position="37"/>
        <end position="105"/>
    </location>
</feature>
<name>A0ABS7I1L9_9MICO</name>
<dbReference type="Pfam" id="PF00403">
    <property type="entry name" value="HMA"/>
    <property type="match status" value="1"/>
</dbReference>
<dbReference type="Proteomes" id="UP000777440">
    <property type="component" value="Unassembled WGS sequence"/>
</dbReference>
<sequence>MSIDNRVDLGLKDSAAGCACCSRASTSSDAETPASAGSSDVLVSGMTCSHCVASVTEELSGIEGVEGVSVDLNAGGTSRVTIRTSGPVDAAAVATAVQQAGYRLAASPS</sequence>
<dbReference type="RefSeq" id="WP_220291512.1">
    <property type="nucleotide sequence ID" value="NZ_JAEUAX010000013.1"/>
</dbReference>
<dbReference type="InterPro" id="IPR017969">
    <property type="entry name" value="Heavy-metal-associated_CS"/>
</dbReference>
<comment type="caution">
    <text evidence="3">The sequence shown here is derived from an EMBL/GenBank/DDBJ whole genome shotgun (WGS) entry which is preliminary data.</text>
</comment>
<gene>
    <name evidence="3" type="ORF">JNB61_17405</name>
</gene>
<dbReference type="SUPFAM" id="SSF55008">
    <property type="entry name" value="HMA, heavy metal-associated domain"/>
    <property type="match status" value="1"/>
</dbReference>
<dbReference type="InterPro" id="IPR006121">
    <property type="entry name" value="HMA_dom"/>
</dbReference>
<dbReference type="CDD" id="cd00371">
    <property type="entry name" value="HMA"/>
    <property type="match status" value="1"/>
</dbReference>
<dbReference type="PROSITE" id="PS01047">
    <property type="entry name" value="HMA_1"/>
    <property type="match status" value="1"/>
</dbReference>